<keyword evidence="3" id="KW-1185">Reference proteome</keyword>
<accession>A0A4R4FEV9</accession>
<dbReference type="AlphaFoldDB" id="A0A4R4FEV9"/>
<feature type="transmembrane region" description="Helical" evidence="1">
    <location>
        <begin position="51"/>
        <end position="72"/>
    </location>
</feature>
<evidence type="ECO:0000313" key="2">
    <source>
        <dbReference type="EMBL" id="TDA21329.1"/>
    </source>
</evidence>
<feature type="transmembrane region" description="Helical" evidence="1">
    <location>
        <begin position="12"/>
        <end position="31"/>
    </location>
</feature>
<reference evidence="2 3" key="1">
    <citation type="journal article" date="2016" name="Nat. Microbiol.">
        <title>The Mouse Intestinal Bacterial Collection (miBC) provides host-specific insight into cultured diversity and functional potential of the gut microbiota.</title>
        <authorList>
            <person name="Lagkouvardos I."/>
            <person name="Pukall R."/>
            <person name="Abt B."/>
            <person name="Foesel B.U."/>
            <person name="Meier-Kolthoff J.P."/>
            <person name="Kumar N."/>
            <person name="Bresciani A."/>
            <person name="Martinez I."/>
            <person name="Just S."/>
            <person name="Ziegler C."/>
            <person name="Brugiroux S."/>
            <person name="Garzetti D."/>
            <person name="Wenning M."/>
            <person name="Bui T.P."/>
            <person name="Wang J."/>
            <person name="Hugenholtz F."/>
            <person name="Plugge C.M."/>
            <person name="Peterson D.A."/>
            <person name="Hornef M.W."/>
            <person name="Baines J.F."/>
            <person name="Smidt H."/>
            <person name="Walter J."/>
            <person name="Kristiansen K."/>
            <person name="Nielsen H.B."/>
            <person name="Haller D."/>
            <person name="Overmann J."/>
            <person name="Stecher B."/>
            <person name="Clavel T."/>
        </authorList>
    </citation>
    <scope>NUCLEOTIDE SEQUENCE [LARGE SCALE GENOMIC DNA]</scope>
    <source>
        <strain evidence="2 3">DSM 28560</strain>
    </source>
</reference>
<dbReference type="EMBL" id="SMMX01000009">
    <property type="protein sequence ID" value="TDA21329.1"/>
    <property type="molecule type" value="Genomic_DNA"/>
</dbReference>
<feature type="transmembrane region" description="Helical" evidence="1">
    <location>
        <begin position="101"/>
        <end position="119"/>
    </location>
</feature>
<comment type="caution">
    <text evidence="2">The sequence shown here is derived from an EMBL/GenBank/DDBJ whole genome shotgun (WGS) entry which is preliminary data.</text>
</comment>
<gene>
    <name evidence="2" type="ORF">E1963_11690</name>
</gene>
<name>A0A4R4FEV9_9FIRM</name>
<evidence type="ECO:0000313" key="3">
    <source>
        <dbReference type="Proteomes" id="UP000295710"/>
    </source>
</evidence>
<protein>
    <submittedName>
        <fullName evidence="2">Uncharacterized protein</fullName>
    </submittedName>
</protein>
<dbReference type="RefSeq" id="WP_132278171.1">
    <property type="nucleotide sequence ID" value="NZ_JAOBST010000026.1"/>
</dbReference>
<evidence type="ECO:0000256" key="1">
    <source>
        <dbReference type="SAM" id="Phobius"/>
    </source>
</evidence>
<keyword evidence="1" id="KW-0812">Transmembrane</keyword>
<dbReference type="Proteomes" id="UP000295710">
    <property type="component" value="Unassembled WGS sequence"/>
</dbReference>
<proteinExistence type="predicted"/>
<keyword evidence="1" id="KW-1133">Transmembrane helix</keyword>
<keyword evidence="1" id="KW-0472">Membrane</keyword>
<sequence length="139" mass="15933">MEDYRNKLKRSIIFESIFAAVSVAVIVLSYMRASAMDASERAGSFFQGFQAGMFTVWAGVMLYGIFVSAKALRSREYLRKLYIKEHDERTLEIYTKGQAKAYRLCLIAFMTALIIAGYYNTTVFIRSWLSRLFQQCAAV</sequence>
<organism evidence="2 3">
    <name type="scientific">Extibacter muris</name>
    <dbReference type="NCBI Taxonomy" id="1796622"/>
    <lineage>
        <taxon>Bacteria</taxon>
        <taxon>Bacillati</taxon>
        <taxon>Bacillota</taxon>
        <taxon>Clostridia</taxon>
        <taxon>Lachnospirales</taxon>
        <taxon>Lachnospiraceae</taxon>
        <taxon>Extibacter</taxon>
    </lineage>
</organism>